<sequence length="304" mass="34634">MDKSLQQFLLVARCKSISAAARMAGLSQPTITNNLRKLEESLDVDLFERTSKGMILTEYGRILYRHSNAMQHEYNLMMQGIDERKKYQDGKIKIGTGDAWWPLFVKQALDTHLSHSPLASTHVEFGNHLCLMDSLINEEIEFFIGHEIVGLSAKCDVTFIPLFQTTDAFFVGPEHPLLNKTVTDAMLHEYPSLSVTYDAKKFSHIVDNPIPKQHERERQQLDQRATYELDSLLASIETLKTTVAIMPYTKALKPYLESYGLKTLSMKKQPNPGTVGIYHHRRETSKSHLTLIENICLQVKSIIV</sequence>
<comment type="similarity">
    <text evidence="1">Belongs to the LysR transcriptional regulatory family.</text>
</comment>
<dbReference type="Proteomes" id="UP000078503">
    <property type="component" value="Unassembled WGS sequence"/>
</dbReference>
<keyword evidence="7" id="KW-1185">Reference proteome</keyword>
<comment type="caution">
    <text evidence="6">The sequence shown here is derived from an EMBL/GenBank/DDBJ whole genome shotgun (WGS) entry which is preliminary data.</text>
</comment>
<name>A0A178KLJ1_9GAMM</name>
<dbReference type="InterPro" id="IPR036388">
    <property type="entry name" value="WH-like_DNA-bd_sf"/>
</dbReference>
<keyword evidence="3" id="KW-0238">DNA-binding</keyword>
<gene>
    <name evidence="6" type="ORF">A3K86_03495</name>
</gene>
<organism evidence="6 7">
    <name type="scientific">Photobacterium jeanii</name>
    <dbReference type="NCBI Taxonomy" id="858640"/>
    <lineage>
        <taxon>Bacteria</taxon>
        <taxon>Pseudomonadati</taxon>
        <taxon>Pseudomonadota</taxon>
        <taxon>Gammaproteobacteria</taxon>
        <taxon>Vibrionales</taxon>
        <taxon>Vibrionaceae</taxon>
        <taxon>Photobacterium</taxon>
    </lineage>
</organism>
<dbReference type="RefSeq" id="WP_068327748.1">
    <property type="nucleotide sequence ID" value="NZ_LVHF01000012.1"/>
</dbReference>
<dbReference type="Pfam" id="PF00126">
    <property type="entry name" value="HTH_1"/>
    <property type="match status" value="1"/>
</dbReference>
<evidence type="ECO:0000259" key="5">
    <source>
        <dbReference type="PROSITE" id="PS50931"/>
    </source>
</evidence>
<protein>
    <submittedName>
        <fullName evidence="6">LysR family transcriptional regulator</fullName>
    </submittedName>
</protein>
<keyword evidence="4" id="KW-0804">Transcription</keyword>
<dbReference type="SUPFAM" id="SSF46785">
    <property type="entry name" value="Winged helix' DNA-binding domain"/>
    <property type="match status" value="1"/>
</dbReference>
<evidence type="ECO:0000256" key="3">
    <source>
        <dbReference type="ARBA" id="ARBA00023125"/>
    </source>
</evidence>
<proteinExistence type="inferred from homology"/>
<dbReference type="PANTHER" id="PTHR30126:SF97">
    <property type="entry name" value="HTH-TYPE TRANSCRIPTIONAL REGULATOR ABGR"/>
    <property type="match status" value="1"/>
</dbReference>
<reference evidence="6 7" key="1">
    <citation type="submission" date="2016-03" db="EMBL/GenBank/DDBJ databases">
        <title>Photobacterium proteolyticum sp. nov. a protease producing bacterium isolated from ocean sediments of Laizhou Bay.</title>
        <authorList>
            <person name="Li Y."/>
        </authorList>
    </citation>
    <scope>NUCLEOTIDE SEQUENCE [LARGE SCALE GENOMIC DNA]</scope>
    <source>
        <strain evidence="6 7">R-40508</strain>
    </source>
</reference>
<feature type="domain" description="HTH lysR-type" evidence="5">
    <location>
        <begin position="1"/>
        <end position="57"/>
    </location>
</feature>
<dbReference type="GO" id="GO:0000976">
    <property type="term" value="F:transcription cis-regulatory region binding"/>
    <property type="evidence" value="ECO:0007669"/>
    <property type="project" value="TreeGrafter"/>
</dbReference>
<dbReference type="STRING" id="858640.A3K86_03495"/>
<dbReference type="InterPro" id="IPR005119">
    <property type="entry name" value="LysR_subst-bd"/>
</dbReference>
<dbReference type="PROSITE" id="PS50931">
    <property type="entry name" value="HTH_LYSR"/>
    <property type="match status" value="1"/>
</dbReference>
<evidence type="ECO:0000313" key="6">
    <source>
        <dbReference type="EMBL" id="OAN17996.1"/>
    </source>
</evidence>
<evidence type="ECO:0000313" key="7">
    <source>
        <dbReference type="Proteomes" id="UP000078503"/>
    </source>
</evidence>
<keyword evidence="2" id="KW-0805">Transcription regulation</keyword>
<dbReference type="InterPro" id="IPR000847">
    <property type="entry name" value="LysR_HTH_N"/>
</dbReference>
<dbReference type="PRINTS" id="PR00039">
    <property type="entry name" value="HTHLYSR"/>
</dbReference>
<accession>A0A178KLJ1</accession>
<dbReference type="EMBL" id="LVHF01000012">
    <property type="protein sequence ID" value="OAN17996.1"/>
    <property type="molecule type" value="Genomic_DNA"/>
</dbReference>
<dbReference type="AlphaFoldDB" id="A0A178KLJ1"/>
<dbReference type="Pfam" id="PF03466">
    <property type="entry name" value="LysR_substrate"/>
    <property type="match status" value="1"/>
</dbReference>
<dbReference type="InterPro" id="IPR036390">
    <property type="entry name" value="WH_DNA-bd_sf"/>
</dbReference>
<dbReference type="PANTHER" id="PTHR30126">
    <property type="entry name" value="HTH-TYPE TRANSCRIPTIONAL REGULATOR"/>
    <property type="match status" value="1"/>
</dbReference>
<dbReference type="OrthoDB" id="6085176at2"/>
<dbReference type="GO" id="GO:0003700">
    <property type="term" value="F:DNA-binding transcription factor activity"/>
    <property type="evidence" value="ECO:0007669"/>
    <property type="project" value="InterPro"/>
</dbReference>
<dbReference type="SUPFAM" id="SSF53850">
    <property type="entry name" value="Periplasmic binding protein-like II"/>
    <property type="match status" value="1"/>
</dbReference>
<dbReference type="Gene3D" id="1.10.10.10">
    <property type="entry name" value="Winged helix-like DNA-binding domain superfamily/Winged helix DNA-binding domain"/>
    <property type="match status" value="1"/>
</dbReference>
<evidence type="ECO:0000256" key="2">
    <source>
        <dbReference type="ARBA" id="ARBA00023015"/>
    </source>
</evidence>
<evidence type="ECO:0000256" key="4">
    <source>
        <dbReference type="ARBA" id="ARBA00023163"/>
    </source>
</evidence>
<evidence type="ECO:0000256" key="1">
    <source>
        <dbReference type="ARBA" id="ARBA00009437"/>
    </source>
</evidence>
<dbReference type="Gene3D" id="3.40.190.10">
    <property type="entry name" value="Periplasmic binding protein-like II"/>
    <property type="match status" value="2"/>
</dbReference>